<evidence type="ECO:0008006" key="3">
    <source>
        <dbReference type="Google" id="ProtNLM"/>
    </source>
</evidence>
<evidence type="ECO:0000313" key="1">
    <source>
        <dbReference type="EMBL" id="MDW0116245.1"/>
    </source>
</evidence>
<comment type="caution">
    <text evidence="1">The sequence shown here is derived from an EMBL/GenBank/DDBJ whole genome shotgun (WGS) entry which is preliminary data.</text>
</comment>
<keyword evidence="2" id="KW-1185">Reference proteome</keyword>
<sequence length="70" mass="8473">MDKNRKRKVFDSPRLEASQIFRDKVKYASFRERLIQQEMDIGNYDEVIRLAFDGERMDRDYLGLLTGWIK</sequence>
<evidence type="ECO:0000313" key="2">
    <source>
        <dbReference type="Proteomes" id="UP001271648"/>
    </source>
</evidence>
<name>A0AAW9A8P0_9BACL</name>
<dbReference type="AlphaFoldDB" id="A0AAW9A8P0"/>
<dbReference type="Proteomes" id="UP001271648">
    <property type="component" value="Unassembled WGS sequence"/>
</dbReference>
<dbReference type="EMBL" id="JAUBDJ010000002">
    <property type="protein sequence ID" value="MDW0116245.1"/>
    <property type="molecule type" value="Genomic_DNA"/>
</dbReference>
<proteinExistence type="predicted"/>
<protein>
    <recommendedName>
        <fullName evidence="3">IDEAL domain-containing protein</fullName>
    </recommendedName>
</protein>
<dbReference type="RefSeq" id="WP_317940327.1">
    <property type="nucleotide sequence ID" value="NZ_JAUBDJ010000002.1"/>
</dbReference>
<reference evidence="1 2" key="1">
    <citation type="submission" date="2023-06" db="EMBL/GenBank/DDBJ databases">
        <title>Sporosarcina sp. nov., isolated from Korean traditional fermented seafood 'Jeotgal'.</title>
        <authorList>
            <person name="Yang A.I."/>
            <person name="Shin N.-R."/>
        </authorList>
    </citation>
    <scope>NUCLEOTIDE SEQUENCE [LARGE SCALE GENOMIC DNA]</scope>
    <source>
        <strain evidence="1 2">KCTC43456</strain>
    </source>
</reference>
<accession>A0AAW9A8P0</accession>
<organism evidence="1 2">
    <name type="scientific">Sporosarcina thermotolerans</name>
    <dbReference type="NCBI Taxonomy" id="633404"/>
    <lineage>
        <taxon>Bacteria</taxon>
        <taxon>Bacillati</taxon>
        <taxon>Bacillota</taxon>
        <taxon>Bacilli</taxon>
        <taxon>Bacillales</taxon>
        <taxon>Caryophanaceae</taxon>
        <taxon>Sporosarcina</taxon>
    </lineage>
</organism>
<gene>
    <name evidence="1" type="ORF">QTL97_04815</name>
</gene>